<name>A0A8J2H612_COTCN</name>
<dbReference type="EMBL" id="CAJNRD030001117">
    <property type="protein sequence ID" value="CAG5077731.1"/>
    <property type="molecule type" value="Genomic_DNA"/>
</dbReference>
<dbReference type="GO" id="GO:0007129">
    <property type="term" value="P:homologous chromosome pairing at meiosis"/>
    <property type="evidence" value="ECO:0007669"/>
    <property type="project" value="TreeGrafter"/>
</dbReference>
<comment type="caution">
    <text evidence="7">The sequence shown here is derived from an EMBL/GenBank/DDBJ whole genome shotgun (WGS) entry which is preliminary data.</text>
</comment>
<reference evidence="7" key="1">
    <citation type="submission" date="2021-04" db="EMBL/GenBank/DDBJ databases">
        <authorList>
            <person name="Chebbi M.A.C M."/>
        </authorList>
    </citation>
    <scope>NUCLEOTIDE SEQUENCE</scope>
</reference>
<evidence type="ECO:0000313" key="8">
    <source>
        <dbReference type="Proteomes" id="UP000786811"/>
    </source>
</evidence>
<dbReference type="SUPFAM" id="SSF48371">
    <property type="entry name" value="ARM repeat"/>
    <property type="match status" value="1"/>
</dbReference>
<evidence type="ECO:0000313" key="7">
    <source>
        <dbReference type="EMBL" id="CAG5077731.1"/>
    </source>
</evidence>
<feature type="compositionally biased region" description="Polar residues" evidence="6">
    <location>
        <begin position="37"/>
        <end position="78"/>
    </location>
</feature>
<dbReference type="OrthoDB" id="27031at2759"/>
<dbReference type="PANTHER" id="PTHR32086:SF0">
    <property type="entry name" value="FANCONI ANEMIA GROUP D2 PROTEIN"/>
    <property type="match status" value="1"/>
</dbReference>
<comment type="similarity">
    <text evidence="5">Belongs to the Fanconi anemia protein FANCD2 family.</text>
</comment>
<feature type="compositionally biased region" description="Basic and acidic residues" evidence="6">
    <location>
        <begin position="127"/>
        <end position="138"/>
    </location>
</feature>
<keyword evidence="4" id="KW-0539">Nucleus</keyword>
<keyword evidence="2" id="KW-1017">Isopeptide bond</keyword>
<dbReference type="Pfam" id="PF14631">
    <property type="entry name" value="FancD2"/>
    <property type="match status" value="2"/>
</dbReference>
<feature type="compositionally biased region" description="Polar residues" evidence="6">
    <location>
        <begin position="17"/>
        <end position="28"/>
    </location>
</feature>
<feature type="region of interest" description="Disordered" evidence="6">
    <location>
        <begin position="1344"/>
        <end position="1389"/>
    </location>
</feature>
<feature type="compositionally biased region" description="Basic residues" evidence="6">
    <location>
        <begin position="1"/>
        <end position="12"/>
    </location>
</feature>
<dbReference type="Proteomes" id="UP000786811">
    <property type="component" value="Unassembled WGS sequence"/>
</dbReference>
<sequence>MDRRKIKSRGLHRNVNTRDTQSSTASTEEVNDAFASGNLSQRSQRTSNTELLRASQRSSKTSLLRQQSNLIAPSTSGTNKRRESEPNLDIIDESPDSSAKENELPDIFSSPRAKRVRVSESPSPVKKAPEKEARDPRVSRKPTGFVPRNRPQTANVLSQFFSHIGILPDESDTHYILENDPLLTVKKIQQALLSGDYSKENVLKEFDNYLSEDLGQDNKCLNPTTINSSDGRQMDSFKSSSIIKIFLQVPAIQSSVLNNSVPWAYQLLQQLRFLEVVNDPEALTLKLEELLETSPIWFQRELITFIPDIVTDTQHQMIAEILCKLMEAQRELTNVILDCISNLSLGKEFLEELRETMLTLLGRNCHIDQMAAIIKFTLDDCPSIDVCQTVLRNLRVLELQPLDGENSEEYYSNQTIIVSALRMVIVLSKEMANAAINVVASTSTNKQAKPFDLIILLLLYEGTVKKKKAEAILKQHIKTAFYRSSLLNDFYSGYQEVVKDLQSAALNMASNLLKSEDGVLIDFTTDWFRHQFLIHGELIHKQREIVEKLIVLMGNNDQTAKNALAILCKMTKNRDERRYLQAHCHYLRILLEKMEKLDLKEVTMLNDLLHALCASSSTITDTLRDDLFILLSKQLSCHDGIVKSKGVAGGVMAIKHLATSEEELKMALDIFKKILSGVKECPRSRGFFYDTLGSIIAQNDDIKVEFLNEIIKLIEDEFFNVYITDSYDGPLKPTFRLNASNDLQGLLVKFGSGKYEGIAPTLLRLMKICNQHIGNERLKISEFFNCAVLMPADLDLPDAQTIDLMFHCINWFRELINSCVTERNPLLQRLISKRLANVMQLQGELATLLSLADARYQAPPCYFHSFPLPSFNKVEKKSSKKGKKGTEDKDKDKSVAEKTLPEWESWEMGSLLSTKNPMYFRRLDAEILYLLDVTIPVQMSQSNVDNVSTGQVCFIIKELLASFNEDNVTEKFMKDLISQLSKICMKLSDFVDKLRVEESSQHNYAFRLILSLLTAIFNWKGFNNPAHHELLREGLRTLAGQVDESNLSLRSARELVSESYKYFESLADVATQISIASELVDTCKALMKHSTTFSREKKDKQAKMAYGFLCLEWPNDRQTGPLFRSSVSRLLKNWLEHEPNPLETVSSVLEWLPEEANTLEKPQDKLTRLPTIMRSNLHNLYQKLYEAFLKGTKLALQPAMTDVQKLKVWKEVALNLSRLVAICKKVSTKSMLMAYLRCTPALLKIFLESAIPTFEHCLRNHADEVTSTIKMVQGGTRYLNAICCHSTEQKDIALSKLIPNAKTILEKMVYSVKGMLVFNNTSGAFWMGNLLNKNLDGQAILSQGSVSTDERPTSVTDSSVQSDDDVLSDILDDDQDEENDNSNIGDGDE</sequence>
<dbReference type="GO" id="GO:0070182">
    <property type="term" value="F:DNA polymerase binding"/>
    <property type="evidence" value="ECO:0007669"/>
    <property type="project" value="TreeGrafter"/>
</dbReference>
<evidence type="ECO:0000256" key="4">
    <source>
        <dbReference type="ARBA" id="ARBA00023242"/>
    </source>
</evidence>
<evidence type="ECO:0000256" key="1">
    <source>
        <dbReference type="ARBA" id="ARBA00004123"/>
    </source>
</evidence>
<dbReference type="GO" id="GO:1990918">
    <property type="term" value="P:double-strand break repair involved in meiotic recombination"/>
    <property type="evidence" value="ECO:0007669"/>
    <property type="project" value="TreeGrafter"/>
</dbReference>
<dbReference type="GO" id="GO:0000793">
    <property type="term" value="C:condensed chromosome"/>
    <property type="evidence" value="ECO:0007669"/>
    <property type="project" value="TreeGrafter"/>
</dbReference>
<protein>
    <submittedName>
        <fullName evidence="7">Similar to Fancd2: Fanconi anemia group D2 protein homolog (Rattus norvegicus)</fullName>
    </submittedName>
</protein>
<comment type="subcellular location">
    <subcellularLocation>
        <location evidence="1">Nucleus</location>
    </subcellularLocation>
</comment>
<feature type="compositionally biased region" description="Acidic residues" evidence="6">
    <location>
        <begin position="1362"/>
        <end position="1389"/>
    </location>
</feature>
<dbReference type="InterPro" id="IPR029448">
    <property type="entry name" value="FANCD2"/>
</dbReference>
<dbReference type="GO" id="GO:0005634">
    <property type="term" value="C:nucleus"/>
    <property type="evidence" value="ECO:0007669"/>
    <property type="project" value="UniProtKB-SubCell"/>
</dbReference>
<dbReference type="PANTHER" id="PTHR32086">
    <property type="entry name" value="FANCONI ANEMIA GROUP D2 PROTEIN"/>
    <property type="match status" value="1"/>
</dbReference>
<proteinExistence type="inferred from homology"/>
<organism evidence="7 8">
    <name type="scientific">Cotesia congregata</name>
    <name type="common">Parasitoid wasp</name>
    <name type="synonym">Apanteles congregatus</name>
    <dbReference type="NCBI Taxonomy" id="51543"/>
    <lineage>
        <taxon>Eukaryota</taxon>
        <taxon>Metazoa</taxon>
        <taxon>Ecdysozoa</taxon>
        <taxon>Arthropoda</taxon>
        <taxon>Hexapoda</taxon>
        <taxon>Insecta</taxon>
        <taxon>Pterygota</taxon>
        <taxon>Neoptera</taxon>
        <taxon>Endopterygota</taxon>
        <taxon>Hymenoptera</taxon>
        <taxon>Apocrita</taxon>
        <taxon>Ichneumonoidea</taxon>
        <taxon>Braconidae</taxon>
        <taxon>Microgastrinae</taxon>
        <taxon>Cotesia</taxon>
    </lineage>
</organism>
<dbReference type="GO" id="GO:0031573">
    <property type="term" value="P:mitotic intra-S DNA damage checkpoint signaling"/>
    <property type="evidence" value="ECO:0007669"/>
    <property type="project" value="TreeGrafter"/>
</dbReference>
<gene>
    <name evidence="7" type="ORF">HICCMSTLAB_LOCUS2543</name>
</gene>
<evidence type="ECO:0000256" key="6">
    <source>
        <dbReference type="SAM" id="MobiDB-lite"/>
    </source>
</evidence>
<dbReference type="GO" id="GO:0036297">
    <property type="term" value="P:interstrand cross-link repair"/>
    <property type="evidence" value="ECO:0007669"/>
    <property type="project" value="TreeGrafter"/>
</dbReference>
<evidence type="ECO:0000256" key="2">
    <source>
        <dbReference type="ARBA" id="ARBA00022499"/>
    </source>
</evidence>
<evidence type="ECO:0000256" key="5">
    <source>
        <dbReference type="ARBA" id="ARBA00093456"/>
    </source>
</evidence>
<keyword evidence="3" id="KW-0832">Ubl conjugation</keyword>
<dbReference type="InterPro" id="IPR016024">
    <property type="entry name" value="ARM-type_fold"/>
</dbReference>
<feature type="region of interest" description="Disordered" evidence="6">
    <location>
        <begin position="1"/>
        <end position="150"/>
    </location>
</feature>
<keyword evidence="8" id="KW-1185">Reference proteome</keyword>
<accession>A0A8J2H612</accession>
<evidence type="ECO:0000256" key="3">
    <source>
        <dbReference type="ARBA" id="ARBA00022843"/>
    </source>
</evidence>